<dbReference type="OrthoDB" id="2849949at2759"/>
<keyword evidence="2" id="KW-1185">Reference proteome</keyword>
<accession>A0A9P5TQG6</accession>
<evidence type="ECO:0000313" key="1">
    <source>
        <dbReference type="EMBL" id="KAF8903503.1"/>
    </source>
</evidence>
<evidence type="ECO:0008006" key="3">
    <source>
        <dbReference type="Google" id="ProtNLM"/>
    </source>
</evidence>
<reference evidence="1" key="1">
    <citation type="submission" date="2020-11" db="EMBL/GenBank/DDBJ databases">
        <authorList>
            <consortium name="DOE Joint Genome Institute"/>
            <person name="Ahrendt S."/>
            <person name="Riley R."/>
            <person name="Andreopoulos W."/>
            <person name="LaButti K."/>
            <person name="Pangilinan J."/>
            <person name="Ruiz-duenas F.J."/>
            <person name="Barrasa J.M."/>
            <person name="Sanchez-Garcia M."/>
            <person name="Camarero S."/>
            <person name="Miyauchi S."/>
            <person name="Serrano A."/>
            <person name="Linde D."/>
            <person name="Babiker R."/>
            <person name="Drula E."/>
            <person name="Ayuso-Fernandez I."/>
            <person name="Pacheco R."/>
            <person name="Padilla G."/>
            <person name="Ferreira P."/>
            <person name="Barriuso J."/>
            <person name="Kellner H."/>
            <person name="Castanera R."/>
            <person name="Alfaro M."/>
            <person name="Ramirez L."/>
            <person name="Pisabarro A.G."/>
            <person name="Kuo A."/>
            <person name="Tritt A."/>
            <person name="Lipzen A."/>
            <person name="He G."/>
            <person name="Yan M."/>
            <person name="Ng V."/>
            <person name="Cullen D."/>
            <person name="Martin F."/>
            <person name="Rosso M.-N."/>
            <person name="Henrissat B."/>
            <person name="Hibbett D."/>
            <person name="Martinez A.T."/>
            <person name="Grigoriev I.V."/>
        </authorList>
    </citation>
    <scope>NUCLEOTIDE SEQUENCE</scope>
    <source>
        <strain evidence="1">AH 44721</strain>
    </source>
</reference>
<comment type="caution">
    <text evidence="1">The sequence shown here is derived from an EMBL/GenBank/DDBJ whole genome shotgun (WGS) entry which is preliminary data.</text>
</comment>
<dbReference type="Proteomes" id="UP000724874">
    <property type="component" value="Unassembled WGS sequence"/>
</dbReference>
<gene>
    <name evidence="1" type="ORF">CPB84DRAFT_773692</name>
</gene>
<name>A0A9P5TQG6_GYMJU</name>
<protein>
    <recommendedName>
        <fullName evidence="3">F-box domain-containing protein</fullName>
    </recommendedName>
</protein>
<sequence length="189" mass="22337">MSISIAPIYKLKHDILYHIFTLNADIFDRRDCRLPHDSPLRALTTTRYSSQVCREWRSIILGSSTLWARLLDLDLLQQEEGDWRDEILRRSGETHPLWIRNTRKAMMDEMPLGLETFLLRLLDEYWDRVQKVDIFVEDWANLAARCDQLCLRPAPAFKISLLKCRHTAANPLPPRLPPFYHSLLTMRHQ</sequence>
<dbReference type="EMBL" id="JADNYJ010000030">
    <property type="protein sequence ID" value="KAF8903503.1"/>
    <property type="molecule type" value="Genomic_DNA"/>
</dbReference>
<proteinExistence type="predicted"/>
<dbReference type="AlphaFoldDB" id="A0A9P5TQG6"/>
<evidence type="ECO:0000313" key="2">
    <source>
        <dbReference type="Proteomes" id="UP000724874"/>
    </source>
</evidence>
<organism evidence="1 2">
    <name type="scientific">Gymnopilus junonius</name>
    <name type="common">Spectacular rustgill mushroom</name>
    <name type="synonym">Gymnopilus spectabilis subsp. junonius</name>
    <dbReference type="NCBI Taxonomy" id="109634"/>
    <lineage>
        <taxon>Eukaryota</taxon>
        <taxon>Fungi</taxon>
        <taxon>Dikarya</taxon>
        <taxon>Basidiomycota</taxon>
        <taxon>Agaricomycotina</taxon>
        <taxon>Agaricomycetes</taxon>
        <taxon>Agaricomycetidae</taxon>
        <taxon>Agaricales</taxon>
        <taxon>Agaricineae</taxon>
        <taxon>Hymenogastraceae</taxon>
        <taxon>Gymnopilus</taxon>
    </lineage>
</organism>